<proteinExistence type="predicted"/>
<name>A0A2T7G4Z3_9RHOB</name>
<gene>
    <name evidence="1" type="ORF">DC366_14055</name>
</gene>
<dbReference type="OrthoDB" id="7852394at2"/>
<keyword evidence="2" id="KW-1185">Reference proteome</keyword>
<accession>A0A2T7G4Z3</accession>
<dbReference type="InterPro" id="IPR010982">
    <property type="entry name" value="Lambda_DNA-bd_dom_sf"/>
</dbReference>
<dbReference type="RefSeq" id="WP_108692854.1">
    <property type="nucleotide sequence ID" value="NZ_QCYH01000008.1"/>
</dbReference>
<dbReference type="AlphaFoldDB" id="A0A2T7G4Z3"/>
<comment type="caution">
    <text evidence="1">The sequence shown here is derived from an EMBL/GenBank/DDBJ whole genome shotgun (WGS) entry which is preliminary data.</text>
</comment>
<organism evidence="1 2">
    <name type="scientific">Pelagivirga sediminicola</name>
    <dbReference type="NCBI Taxonomy" id="2170575"/>
    <lineage>
        <taxon>Bacteria</taxon>
        <taxon>Pseudomonadati</taxon>
        <taxon>Pseudomonadota</taxon>
        <taxon>Alphaproteobacteria</taxon>
        <taxon>Rhodobacterales</taxon>
        <taxon>Paracoccaceae</taxon>
        <taxon>Pelagivirga</taxon>
    </lineage>
</organism>
<dbReference type="EMBL" id="QCYH01000008">
    <property type="protein sequence ID" value="PVA09502.1"/>
    <property type="molecule type" value="Genomic_DNA"/>
</dbReference>
<dbReference type="GO" id="GO:0003677">
    <property type="term" value="F:DNA binding"/>
    <property type="evidence" value="ECO:0007669"/>
    <property type="project" value="InterPro"/>
</dbReference>
<sequence>MPTERELLPKYLTERLAELVLSDDKLAVSSGVNRATIFRIRKGYSFPHTNTLRKLLIALDGGRGIQRYRDYIEKNNATLSESQEISKVQIKHEYKRERKIALHRERQREFITFDNINLSFLARKDELDKFSESQFEETIDACERAFADRTFEVSFTTSSRKRYAIRILPDHIDRINFISAKILGAESFQSLAPLLAIYLQNYSIVALDAEDKNSAYDASKLSETLLCDSGQSRSSHRFDAIFHTADALEEMHKYEDALTCYVRALDVIKDWSSSTLRSLPFLFEDVLDSCIQHFCKRQEFDLQFEALALKVEISDIQLSKPDLEHLKPDVLAPILLDIIKHQIDIWEQDDSTEKIHDAAFTFDSSATKYGKRVQEKLERLIALNEVEI</sequence>
<protein>
    <submittedName>
        <fullName evidence="1">Uncharacterized protein</fullName>
    </submittedName>
</protein>
<evidence type="ECO:0000313" key="1">
    <source>
        <dbReference type="EMBL" id="PVA09502.1"/>
    </source>
</evidence>
<dbReference type="SUPFAM" id="SSF47413">
    <property type="entry name" value="lambda repressor-like DNA-binding domains"/>
    <property type="match status" value="1"/>
</dbReference>
<reference evidence="1 2" key="1">
    <citation type="submission" date="2018-04" db="EMBL/GenBank/DDBJ databases">
        <title>Pelagivirga bohaiensis gen. nov., sp. nov., a bacterium isolated from the Bohai Sea.</title>
        <authorList>
            <person name="Ji X."/>
        </authorList>
    </citation>
    <scope>NUCLEOTIDE SEQUENCE [LARGE SCALE GENOMIC DNA]</scope>
    <source>
        <strain evidence="1 2">BH-SD19</strain>
    </source>
</reference>
<dbReference type="Proteomes" id="UP000244446">
    <property type="component" value="Unassembled WGS sequence"/>
</dbReference>
<evidence type="ECO:0000313" key="2">
    <source>
        <dbReference type="Proteomes" id="UP000244446"/>
    </source>
</evidence>